<evidence type="ECO:0000256" key="2">
    <source>
        <dbReference type="SAM" id="SignalP"/>
    </source>
</evidence>
<keyword evidence="4" id="KW-0378">Hydrolase</keyword>
<keyword evidence="5" id="KW-1185">Reference proteome</keyword>
<gene>
    <name evidence="4" type="primary">betC_24</name>
    <name evidence="4" type="ORF">Poly41_58030</name>
</gene>
<dbReference type="SUPFAM" id="SSF53649">
    <property type="entry name" value="Alkaline phosphatase-like"/>
    <property type="match status" value="1"/>
</dbReference>
<feature type="region of interest" description="Disordered" evidence="1">
    <location>
        <begin position="445"/>
        <end position="508"/>
    </location>
</feature>
<dbReference type="AlphaFoldDB" id="A0A5C6D9D5"/>
<name>A0A5C6D9D5_9BACT</name>
<proteinExistence type="predicted"/>
<feature type="chain" id="PRO_5022698525" evidence="2">
    <location>
        <begin position="21"/>
        <end position="508"/>
    </location>
</feature>
<evidence type="ECO:0000256" key="1">
    <source>
        <dbReference type="SAM" id="MobiDB-lite"/>
    </source>
</evidence>
<dbReference type="RefSeq" id="WP_146530545.1">
    <property type="nucleotide sequence ID" value="NZ_SJPV01000013.1"/>
</dbReference>
<sequence precursor="true">MKANWLLLAVFFVAPLRAEAADPQAGDRPNFVIVLGDDVSWSSFGCVDGGLFTRTPNIDKLAGQAVRFTNFSCSSAQCAPTRHELYTGLLPPTSGVYSNGSKPRGDYQNIANYLGDLGYKVGLTGKTHFDVSDFHKIPGFESNGNHSAPAWEMSGVKQFMETSQSENQPFCVVVASVNAHHPWTVGDPSNFPLDQIVVPPHMVDTPMTREALAIHAAEVEVLDDQVGATMKLLDDMKLSDNTVLIFLSEQGTALPNGKWSIYDYGTRALCLVRWPGKIEPAVTDAVAMYCDIAPTLVDIAGGEAPAIDGKSLLSVLQGETSHHRDHAYLVHQAGGYTQRAIRNKEFKLVWNPEREVDYYLDVLMKPNSGKTFAKAWSTWLEKAQTDPTAQAKIDRVVKHPEFELYNTKNDPWELNNLADNPEYTKKLREMHAQLRAEMEMLNDAFSTVDPKNAKRAKKGKPERPKRAEPTEKPEPSKLTDKQKRRETRKQARQKNQLPKRYQGQDLPH</sequence>
<protein>
    <submittedName>
        <fullName evidence="4">Choline-sulfatase</fullName>
        <ecNumber evidence="4">3.1.6.6</ecNumber>
    </submittedName>
</protein>
<dbReference type="InterPro" id="IPR017850">
    <property type="entry name" value="Alkaline_phosphatase_core_sf"/>
</dbReference>
<dbReference type="EC" id="3.1.6.6" evidence="4"/>
<dbReference type="OrthoDB" id="9765065at2"/>
<evidence type="ECO:0000313" key="4">
    <source>
        <dbReference type="EMBL" id="TWU32317.1"/>
    </source>
</evidence>
<dbReference type="CDD" id="cd16027">
    <property type="entry name" value="SGSH"/>
    <property type="match status" value="1"/>
</dbReference>
<reference evidence="4 5" key="1">
    <citation type="submission" date="2019-02" db="EMBL/GenBank/DDBJ databases">
        <title>Deep-cultivation of Planctomycetes and their phenomic and genomic characterization uncovers novel biology.</title>
        <authorList>
            <person name="Wiegand S."/>
            <person name="Jogler M."/>
            <person name="Boedeker C."/>
            <person name="Pinto D."/>
            <person name="Vollmers J."/>
            <person name="Rivas-Marin E."/>
            <person name="Kohn T."/>
            <person name="Peeters S.H."/>
            <person name="Heuer A."/>
            <person name="Rast P."/>
            <person name="Oberbeckmann S."/>
            <person name="Bunk B."/>
            <person name="Jeske O."/>
            <person name="Meyerdierks A."/>
            <person name="Storesund J.E."/>
            <person name="Kallscheuer N."/>
            <person name="Luecker S."/>
            <person name="Lage O.M."/>
            <person name="Pohl T."/>
            <person name="Merkel B.J."/>
            <person name="Hornburger P."/>
            <person name="Mueller R.-W."/>
            <person name="Bruemmer F."/>
            <person name="Labrenz M."/>
            <person name="Spormann A.M."/>
            <person name="Op Den Camp H."/>
            <person name="Overmann J."/>
            <person name="Amann R."/>
            <person name="Jetten M.S.M."/>
            <person name="Mascher T."/>
            <person name="Medema M.H."/>
            <person name="Devos D.P."/>
            <person name="Kaster A.-K."/>
            <person name="Ovreas L."/>
            <person name="Rohde M."/>
            <person name="Galperin M.Y."/>
            <person name="Jogler C."/>
        </authorList>
    </citation>
    <scope>NUCLEOTIDE SEQUENCE [LARGE SCALE GENOMIC DNA]</scope>
    <source>
        <strain evidence="4 5">Poly41</strain>
    </source>
</reference>
<dbReference type="Gene3D" id="3.40.720.10">
    <property type="entry name" value="Alkaline Phosphatase, subunit A"/>
    <property type="match status" value="1"/>
</dbReference>
<dbReference type="GO" id="GO:0047753">
    <property type="term" value="F:choline-sulfatase activity"/>
    <property type="evidence" value="ECO:0007669"/>
    <property type="project" value="UniProtKB-EC"/>
</dbReference>
<keyword evidence="2" id="KW-0732">Signal</keyword>
<evidence type="ECO:0000259" key="3">
    <source>
        <dbReference type="Pfam" id="PF00884"/>
    </source>
</evidence>
<accession>A0A5C6D9D5</accession>
<feature type="domain" description="Sulfatase N-terminal" evidence="3">
    <location>
        <begin position="29"/>
        <end position="301"/>
    </location>
</feature>
<dbReference type="PANTHER" id="PTHR43751:SF1">
    <property type="entry name" value="SULFATASE ATSG-RELATED"/>
    <property type="match status" value="1"/>
</dbReference>
<dbReference type="Proteomes" id="UP000319143">
    <property type="component" value="Unassembled WGS sequence"/>
</dbReference>
<dbReference type="InterPro" id="IPR000917">
    <property type="entry name" value="Sulfatase_N"/>
</dbReference>
<evidence type="ECO:0000313" key="5">
    <source>
        <dbReference type="Proteomes" id="UP000319143"/>
    </source>
</evidence>
<organism evidence="4 5">
    <name type="scientific">Novipirellula artificiosorum</name>
    <dbReference type="NCBI Taxonomy" id="2528016"/>
    <lineage>
        <taxon>Bacteria</taxon>
        <taxon>Pseudomonadati</taxon>
        <taxon>Planctomycetota</taxon>
        <taxon>Planctomycetia</taxon>
        <taxon>Pirellulales</taxon>
        <taxon>Pirellulaceae</taxon>
        <taxon>Novipirellula</taxon>
    </lineage>
</organism>
<dbReference type="InterPro" id="IPR052701">
    <property type="entry name" value="GAG_Ulvan_Degrading_Sulfatases"/>
</dbReference>
<feature type="signal peptide" evidence="2">
    <location>
        <begin position="1"/>
        <end position="20"/>
    </location>
</feature>
<dbReference type="EMBL" id="SJPV01000013">
    <property type="protein sequence ID" value="TWU32317.1"/>
    <property type="molecule type" value="Genomic_DNA"/>
</dbReference>
<comment type="caution">
    <text evidence="4">The sequence shown here is derived from an EMBL/GenBank/DDBJ whole genome shotgun (WGS) entry which is preliminary data.</text>
</comment>
<feature type="compositionally biased region" description="Basic and acidic residues" evidence="1">
    <location>
        <begin position="459"/>
        <end position="483"/>
    </location>
</feature>
<dbReference type="Pfam" id="PF00884">
    <property type="entry name" value="Sulfatase"/>
    <property type="match status" value="1"/>
</dbReference>
<dbReference type="PANTHER" id="PTHR43751">
    <property type="entry name" value="SULFATASE"/>
    <property type="match status" value="1"/>
</dbReference>